<evidence type="ECO:0008006" key="4">
    <source>
        <dbReference type="Google" id="ProtNLM"/>
    </source>
</evidence>
<feature type="compositionally biased region" description="Polar residues" evidence="1">
    <location>
        <begin position="1"/>
        <end position="11"/>
    </location>
</feature>
<dbReference type="InterPro" id="IPR051375">
    <property type="entry name" value="Tuftelin_GRINL1A/MYZAP/CCD68"/>
</dbReference>
<comment type="caution">
    <text evidence="2">The sequence shown here is derived from an EMBL/GenBank/DDBJ whole genome shotgun (WGS) entry which is preliminary data.</text>
</comment>
<feature type="region of interest" description="Disordered" evidence="1">
    <location>
        <begin position="161"/>
        <end position="202"/>
    </location>
</feature>
<evidence type="ECO:0000313" key="3">
    <source>
        <dbReference type="Proteomes" id="UP001642483"/>
    </source>
</evidence>
<dbReference type="Pfam" id="PF15328">
    <property type="entry name" value="GCOM2"/>
    <property type="match status" value="1"/>
</dbReference>
<feature type="region of interest" description="Disordered" evidence="1">
    <location>
        <begin position="269"/>
        <end position="305"/>
    </location>
</feature>
<protein>
    <recommendedName>
        <fullName evidence="4">Protein GRINL1A</fullName>
    </recommendedName>
</protein>
<feature type="compositionally biased region" description="Acidic residues" evidence="1">
    <location>
        <begin position="273"/>
        <end position="284"/>
    </location>
</feature>
<proteinExistence type="predicted"/>
<sequence length="305" mass="33849">MGDLLSMSTHEPSFRQGHVGDFSTKSKEDLLELLERQEKLLANRGFLSKLPDQGEKISSFANTLRERIAHLNSVESHIKDVDITEQEFMTSSHAKDTAVEIVDDVKAMQSDNESAKLESHPTQEPSIENKLAVVEKSFTNLAIHEGPHYDVVKRAAAKQKRSKFSLHRQQEKDLLKESKSSTASGEMFPATTKAKSSSHNSNELSAATMKDVKHPAMLISIEECRQLHTTQQAFIKQQQARLTAERMMAKYGMGECSGLSGIEDFHPEGIAMQDDDNDDPEGNNEEIQHVGPTLDGFSGDLNGVD</sequence>
<feature type="compositionally biased region" description="Basic and acidic residues" evidence="1">
    <location>
        <begin position="168"/>
        <end position="179"/>
    </location>
</feature>
<feature type="compositionally biased region" description="Polar residues" evidence="1">
    <location>
        <begin position="193"/>
        <end position="202"/>
    </location>
</feature>
<accession>A0ABP0GGC8</accession>
<dbReference type="PANTHER" id="PTHR23171">
    <property type="entry name" value="GDOWN1"/>
    <property type="match status" value="1"/>
</dbReference>
<dbReference type="PRINTS" id="PR02085">
    <property type="entry name" value="POLR2GRINL1"/>
</dbReference>
<evidence type="ECO:0000256" key="1">
    <source>
        <dbReference type="SAM" id="MobiDB-lite"/>
    </source>
</evidence>
<reference evidence="2 3" key="1">
    <citation type="submission" date="2024-02" db="EMBL/GenBank/DDBJ databases">
        <authorList>
            <person name="Daric V."/>
            <person name="Darras S."/>
        </authorList>
    </citation>
    <scope>NUCLEOTIDE SEQUENCE [LARGE SCALE GENOMIC DNA]</scope>
</reference>
<feature type="region of interest" description="Disordered" evidence="1">
    <location>
        <begin position="1"/>
        <end position="21"/>
    </location>
</feature>
<dbReference type="EMBL" id="CAWYQH010000119">
    <property type="protein sequence ID" value="CAK8690833.1"/>
    <property type="molecule type" value="Genomic_DNA"/>
</dbReference>
<evidence type="ECO:0000313" key="2">
    <source>
        <dbReference type="EMBL" id="CAK8690833.1"/>
    </source>
</evidence>
<dbReference type="PANTHER" id="PTHR23171:SF13">
    <property type="entry name" value="DNA-DIRECTED RNA POLYMERASE II SUBUNIT GRINL1A"/>
    <property type="match status" value="1"/>
</dbReference>
<organism evidence="2 3">
    <name type="scientific">Clavelina lepadiformis</name>
    <name type="common">Light-bulb sea squirt</name>
    <name type="synonym">Ascidia lepadiformis</name>
    <dbReference type="NCBI Taxonomy" id="159417"/>
    <lineage>
        <taxon>Eukaryota</taxon>
        <taxon>Metazoa</taxon>
        <taxon>Chordata</taxon>
        <taxon>Tunicata</taxon>
        <taxon>Ascidiacea</taxon>
        <taxon>Aplousobranchia</taxon>
        <taxon>Clavelinidae</taxon>
        <taxon>Clavelina</taxon>
    </lineage>
</organism>
<dbReference type="Proteomes" id="UP001642483">
    <property type="component" value="Unassembled WGS sequence"/>
</dbReference>
<keyword evidence="3" id="KW-1185">Reference proteome</keyword>
<dbReference type="InterPro" id="IPR026213">
    <property type="entry name" value="GRINL1"/>
</dbReference>
<gene>
    <name evidence="2" type="ORF">CVLEPA_LOCUS23395</name>
</gene>
<name>A0ABP0GGC8_CLALP</name>